<dbReference type="Gene3D" id="3.40.50.200">
    <property type="entry name" value="Peptidase S8/S53 domain"/>
    <property type="match status" value="1"/>
</dbReference>
<dbReference type="InterPro" id="IPR015500">
    <property type="entry name" value="Peptidase_S8_subtilisin-rel"/>
</dbReference>
<dbReference type="PROSITE" id="PS51892">
    <property type="entry name" value="SUBTILASE"/>
    <property type="match status" value="1"/>
</dbReference>
<dbReference type="Gene3D" id="3.50.30.30">
    <property type="match status" value="1"/>
</dbReference>
<evidence type="ECO:0000256" key="6">
    <source>
        <dbReference type="PIRSR" id="PIRSR615500-1"/>
    </source>
</evidence>
<dbReference type="InterPro" id="IPR000209">
    <property type="entry name" value="Peptidase_S8/S53_dom"/>
</dbReference>
<evidence type="ECO:0000256" key="3">
    <source>
        <dbReference type="ARBA" id="ARBA00022729"/>
    </source>
</evidence>
<dbReference type="GO" id="GO:0004252">
    <property type="term" value="F:serine-type endopeptidase activity"/>
    <property type="evidence" value="ECO:0007669"/>
    <property type="project" value="UniProtKB-UniRule"/>
</dbReference>
<dbReference type="Pfam" id="PF17766">
    <property type="entry name" value="fn3_6"/>
    <property type="match status" value="1"/>
</dbReference>
<dbReference type="SUPFAM" id="SSF52743">
    <property type="entry name" value="Subtilisin-like"/>
    <property type="match status" value="1"/>
</dbReference>
<evidence type="ECO:0000256" key="1">
    <source>
        <dbReference type="ARBA" id="ARBA00011073"/>
    </source>
</evidence>
<dbReference type="Gene3D" id="2.60.40.2310">
    <property type="match status" value="1"/>
</dbReference>
<evidence type="ECO:0008006" key="12">
    <source>
        <dbReference type="Google" id="ProtNLM"/>
    </source>
</evidence>
<dbReference type="InterPro" id="IPR034197">
    <property type="entry name" value="Peptidases_S8_3"/>
</dbReference>
<gene>
    <name evidence="10" type="ORF">MERR_LOCUS19476</name>
</gene>
<accession>A0A6D2J4D2</accession>
<feature type="domain" description="Subtilisin-like protease fibronectin type-III" evidence="9">
    <location>
        <begin position="532"/>
        <end position="633"/>
    </location>
</feature>
<dbReference type="AlphaFoldDB" id="A0A6D2J4D2"/>
<proteinExistence type="inferred from homology"/>
<reference evidence="10" key="1">
    <citation type="submission" date="2020-01" db="EMBL/GenBank/DDBJ databases">
        <authorList>
            <person name="Mishra B."/>
        </authorList>
    </citation>
    <scope>NUCLEOTIDE SEQUENCE [LARGE SCALE GENOMIC DNA]</scope>
</reference>
<feature type="active site" description="Charge relay system" evidence="6 7">
    <location>
        <position position="427"/>
    </location>
</feature>
<dbReference type="InterPro" id="IPR023828">
    <property type="entry name" value="Peptidase_S8_Ser-AS"/>
</dbReference>
<evidence type="ECO:0000313" key="10">
    <source>
        <dbReference type="EMBL" id="CAA7032241.1"/>
    </source>
</evidence>
<evidence type="ECO:0000259" key="8">
    <source>
        <dbReference type="Pfam" id="PF00082"/>
    </source>
</evidence>
<evidence type="ECO:0000256" key="4">
    <source>
        <dbReference type="ARBA" id="ARBA00022801"/>
    </source>
</evidence>
<dbReference type="CDD" id="cd04852">
    <property type="entry name" value="Peptidases_S8_3"/>
    <property type="match status" value="1"/>
</dbReference>
<protein>
    <recommendedName>
        <fullName evidence="12">Subtilisin-like protease fibronectin type-III domain-containing protein</fullName>
    </recommendedName>
</protein>
<organism evidence="10 11">
    <name type="scientific">Microthlaspi erraticum</name>
    <dbReference type="NCBI Taxonomy" id="1685480"/>
    <lineage>
        <taxon>Eukaryota</taxon>
        <taxon>Viridiplantae</taxon>
        <taxon>Streptophyta</taxon>
        <taxon>Embryophyta</taxon>
        <taxon>Tracheophyta</taxon>
        <taxon>Spermatophyta</taxon>
        <taxon>Magnoliopsida</taxon>
        <taxon>eudicotyledons</taxon>
        <taxon>Gunneridae</taxon>
        <taxon>Pentapetalae</taxon>
        <taxon>rosids</taxon>
        <taxon>malvids</taxon>
        <taxon>Brassicales</taxon>
        <taxon>Brassicaceae</taxon>
        <taxon>Coluteocarpeae</taxon>
        <taxon>Microthlaspi</taxon>
    </lineage>
</organism>
<keyword evidence="4 7" id="KW-0378">Hydrolase</keyword>
<evidence type="ECO:0000313" key="11">
    <source>
        <dbReference type="Proteomes" id="UP000467841"/>
    </source>
</evidence>
<sequence>MEGVVSVFPNKNLQLLTTTSWDFMGLKEGTRTKRNPIVESDTIIGIIDSGITPESESFSDKGFGPPPKKWKGVCSGGKNFTCNNKLIGARDYTSEGSRDVTGHGTHTASTVAGNAVADTSFYGLGNGTVRGGVPASRIVTYKVCTFLGCSSENILSAFDDAIADGVDIISISAGLGFAFPFEEDPIAIGAFHAIAKGVLTVNSAGNSGPEAETLVSVAPWIFTVAASTTNRAFFTKVALGDGKTLVGKSVNTFDLNGKMYPLVYGKSAANSSACSIESAERCEEGCLQESLVKGKIVVCNSTDSNDAQVDGAVAAITISPVKDIAFVTPLPLSTLSQEDLNSLVSYINSESSPTATILKTEAVFNQRAPVVASFSSRGPNIIATDILKPDITAPGVEILAAFSPETSPSSRYLDTRRVKYSVMSGTSMSCPHVAGVAAYVKTFHPDWSPSMIKSAIMTTAWPMHASKAGALTEFAYGAGHVDPIAATNPGLVYDSAKADYIAFLCGMKYNETTVKLISGEAVTCSGETLTRNLNYPSMSAKLSGSNSYFTVIFNRTVTNVGSRISKYKSKVVLNNGSKLKVKVSPRVLFFKKVNAKRSFTVTVSGSDLDSQLPSSADLIWSDGTHNVRSPIVVYKSE</sequence>
<feature type="active site" description="Charge relay system" evidence="6 7">
    <location>
        <position position="48"/>
    </location>
</feature>
<keyword evidence="3" id="KW-0732">Signal</keyword>
<keyword evidence="11" id="KW-1185">Reference proteome</keyword>
<keyword evidence="5 7" id="KW-0720">Serine protease</keyword>
<comment type="caution">
    <text evidence="10">The sequence shown here is derived from an EMBL/GenBank/DDBJ whole genome shotgun (WGS) entry which is preliminary data.</text>
</comment>
<dbReference type="EMBL" id="CACVBM020001118">
    <property type="protein sequence ID" value="CAA7032241.1"/>
    <property type="molecule type" value="Genomic_DNA"/>
</dbReference>
<keyword evidence="2 7" id="KW-0645">Protease</keyword>
<dbReference type="OrthoDB" id="4803627at2759"/>
<evidence type="ECO:0000256" key="5">
    <source>
        <dbReference type="ARBA" id="ARBA00022825"/>
    </source>
</evidence>
<dbReference type="PANTHER" id="PTHR10795">
    <property type="entry name" value="PROPROTEIN CONVERTASE SUBTILISIN/KEXIN"/>
    <property type="match status" value="1"/>
</dbReference>
<dbReference type="InterPro" id="IPR045051">
    <property type="entry name" value="SBT"/>
</dbReference>
<dbReference type="Pfam" id="PF00082">
    <property type="entry name" value="Peptidase_S8"/>
    <property type="match status" value="1"/>
</dbReference>
<name>A0A6D2J4D2_9BRAS</name>
<feature type="active site" description="Charge relay system" evidence="6 7">
    <location>
        <position position="103"/>
    </location>
</feature>
<evidence type="ECO:0000259" key="9">
    <source>
        <dbReference type="Pfam" id="PF17766"/>
    </source>
</evidence>
<dbReference type="GO" id="GO:0006508">
    <property type="term" value="P:proteolysis"/>
    <property type="evidence" value="ECO:0007669"/>
    <property type="project" value="UniProtKB-KW"/>
</dbReference>
<dbReference type="InterPro" id="IPR036852">
    <property type="entry name" value="Peptidase_S8/S53_dom_sf"/>
</dbReference>
<comment type="similarity">
    <text evidence="1 7">Belongs to the peptidase S8 family.</text>
</comment>
<feature type="domain" description="Peptidase S8/S53" evidence="8">
    <location>
        <begin position="40"/>
        <end position="479"/>
    </location>
</feature>
<evidence type="ECO:0000256" key="2">
    <source>
        <dbReference type="ARBA" id="ARBA00022670"/>
    </source>
</evidence>
<dbReference type="Proteomes" id="UP000467841">
    <property type="component" value="Unassembled WGS sequence"/>
</dbReference>
<dbReference type="CDD" id="cd02120">
    <property type="entry name" value="PA_subtilisin_like"/>
    <property type="match status" value="1"/>
</dbReference>
<evidence type="ECO:0000256" key="7">
    <source>
        <dbReference type="PROSITE-ProRule" id="PRU01240"/>
    </source>
</evidence>
<dbReference type="PRINTS" id="PR00723">
    <property type="entry name" value="SUBTILISIN"/>
</dbReference>
<dbReference type="PROSITE" id="PS00138">
    <property type="entry name" value="SUBTILASE_SER"/>
    <property type="match status" value="1"/>
</dbReference>
<dbReference type="InterPro" id="IPR041469">
    <property type="entry name" value="Subtilisin-like_FN3"/>
</dbReference>